<protein>
    <recommendedName>
        <fullName evidence="10">Fungal lipase-type domain-containing protein</fullName>
    </recommendedName>
</protein>
<dbReference type="Gene3D" id="3.40.50.1820">
    <property type="entry name" value="alpha/beta hydrolase"/>
    <property type="match status" value="1"/>
</dbReference>
<accession>A0A843VVB2</accession>
<feature type="compositionally biased region" description="Pro residues" evidence="9">
    <location>
        <begin position="70"/>
        <end position="81"/>
    </location>
</feature>
<comment type="subcellular location">
    <subcellularLocation>
        <location evidence="1">Plastid</location>
        <location evidence="1">Chloroplast</location>
    </subcellularLocation>
</comment>
<evidence type="ECO:0000256" key="2">
    <source>
        <dbReference type="ARBA" id="ARBA00010701"/>
    </source>
</evidence>
<keyword evidence="4" id="KW-0934">Plastid</keyword>
<gene>
    <name evidence="11" type="ORF">Taro_027783</name>
</gene>
<dbReference type="EMBL" id="NMUH01001755">
    <property type="protein sequence ID" value="MQL95119.1"/>
    <property type="molecule type" value="Genomic_DNA"/>
</dbReference>
<evidence type="ECO:0000256" key="1">
    <source>
        <dbReference type="ARBA" id="ARBA00004229"/>
    </source>
</evidence>
<evidence type="ECO:0000259" key="10">
    <source>
        <dbReference type="Pfam" id="PF01764"/>
    </source>
</evidence>
<organism evidence="11 12">
    <name type="scientific">Colocasia esculenta</name>
    <name type="common">Wild taro</name>
    <name type="synonym">Arum esculentum</name>
    <dbReference type="NCBI Taxonomy" id="4460"/>
    <lineage>
        <taxon>Eukaryota</taxon>
        <taxon>Viridiplantae</taxon>
        <taxon>Streptophyta</taxon>
        <taxon>Embryophyta</taxon>
        <taxon>Tracheophyta</taxon>
        <taxon>Spermatophyta</taxon>
        <taxon>Magnoliopsida</taxon>
        <taxon>Liliopsida</taxon>
        <taxon>Araceae</taxon>
        <taxon>Aroideae</taxon>
        <taxon>Colocasieae</taxon>
        <taxon>Colocasia</taxon>
    </lineage>
</organism>
<keyword evidence="6" id="KW-0809">Transit peptide</keyword>
<keyword evidence="8" id="KW-0443">Lipid metabolism</keyword>
<evidence type="ECO:0000256" key="7">
    <source>
        <dbReference type="ARBA" id="ARBA00022963"/>
    </source>
</evidence>
<feature type="domain" description="Fungal lipase-type" evidence="10">
    <location>
        <begin position="262"/>
        <end position="416"/>
    </location>
</feature>
<dbReference type="InterPro" id="IPR029058">
    <property type="entry name" value="AB_hydrolase_fold"/>
</dbReference>
<dbReference type="GO" id="GO:0016042">
    <property type="term" value="P:lipid catabolic process"/>
    <property type="evidence" value="ECO:0007669"/>
    <property type="project" value="UniProtKB-KW"/>
</dbReference>
<dbReference type="CDD" id="cd00519">
    <property type="entry name" value="Lipase_3"/>
    <property type="match status" value="1"/>
</dbReference>
<sequence length="579" mass="63698">MHAGATVTATPRHVSPMKSTAPVGRSPLGSGRTRAAAAAPTITNAPPSIATAANNTSAHIANLERLLKRPSPPPNPPPPPLHHVERREEEDAHRGSERRGGFHVNGLNLSGIVPTTKNVEDMSPRTLGMIQRLITGTPRPSPRSGIARRWRDLHGAKDWSGLLEPLDQDLRREIIRYGEFVQVAYHAFHSDAAKRPSDPRHVALPDRSYRVTRGLYATSSIEAPRWVDGMAPWMRQRSSWIGFVAVCDSDREIQRMGRRDIVIALRGTATALEWAENFRANLVSVSENSADGGKVEASGEPKVECGFWSLFTTGSKRAPSLCDMVVEEVQRLMKVYKGEQLSITVTGHSLGAALAVLVADELRVRSGGPDAPPVAVFSFGGPHVGNRAFAERVRTRGVKVLRVVNERDVITKVPGVFAGQQKVAEEEREREKEKEEDSRREVIRQRWRRAAAEGKRVRLTDRWWDTVERAMRAWGYAHVGSELRVDSRQSPYLKPDADPGCCHDLEAYLHLVDGFLSSTCPFRANAKRSIAKLVTQQGSNIKKHYTSNALAALGMEHAASLDAALRDSCNGCLPSPSSS</sequence>
<feature type="compositionally biased region" description="Low complexity" evidence="9">
    <location>
        <begin position="29"/>
        <end position="49"/>
    </location>
</feature>
<comment type="caution">
    <text evidence="11">The sequence shown here is derived from an EMBL/GenBank/DDBJ whole genome shotgun (WGS) entry which is preliminary data.</text>
</comment>
<evidence type="ECO:0000256" key="8">
    <source>
        <dbReference type="ARBA" id="ARBA00023098"/>
    </source>
</evidence>
<keyword evidence="7" id="KW-0442">Lipid degradation</keyword>
<evidence type="ECO:0000313" key="11">
    <source>
        <dbReference type="EMBL" id="MQL95119.1"/>
    </source>
</evidence>
<evidence type="ECO:0000256" key="3">
    <source>
        <dbReference type="ARBA" id="ARBA00022528"/>
    </source>
</evidence>
<evidence type="ECO:0000256" key="9">
    <source>
        <dbReference type="SAM" id="MobiDB-lite"/>
    </source>
</evidence>
<feature type="region of interest" description="Disordered" evidence="9">
    <location>
        <begin position="67"/>
        <end position="109"/>
    </location>
</feature>
<dbReference type="SUPFAM" id="SSF53474">
    <property type="entry name" value="alpha/beta-Hydrolases"/>
    <property type="match status" value="1"/>
</dbReference>
<dbReference type="GO" id="GO:0004620">
    <property type="term" value="F:phospholipase activity"/>
    <property type="evidence" value="ECO:0007669"/>
    <property type="project" value="UniProtKB-ARBA"/>
</dbReference>
<evidence type="ECO:0000313" key="12">
    <source>
        <dbReference type="Proteomes" id="UP000652761"/>
    </source>
</evidence>
<dbReference type="PANTHER" id="PTHR31403:SF2">
    <property type="entry name" value="PHOSPHOLIPASE A1-IBETA2, CHLOROPLASTIC"/>
    <property type="match status" value="1"/>
</dbReference>
<evidence type="ECO:0000256" key="4">
    <source>
        <dbReference type="ARBA" id="ARBA00022640"/>
    </source>
</evidence>
<dbReference type="AlphaFoldDB" id="A0A843VVB2"/>
<name>A0A843VVB2_COLES</name>
<dbReference type="Pfam" id="PF01764">
    <property type="entry name" value="Lipase_3"/>
    <property type="match status" value="1"/>
</dbReference>
<keyword evidence="12" id="KW-1185">Reference proteome</keyword>
<dbReference type="SMR" id="A0A843VVB2"/>
<dbReference type="InterPro" id="IPR002921">
    <property type="entry name" value="Fungal_lipase-type"/>
</dbReference>
<comment type="similarity">
    <text evidence="2">Belongs to the AB hydrolase superfamily. Lipase family.</text>
</comment>
<feature type="compositionally biased region" description="Basic and acidic residues" evidence="9">
    <location>
        <begin position="82"/>
        <end position="100"/>
    </location>
</feature>
<feature type="region of interest" description="Disordered" evidence="9">
    <location>
        <begin position="1"/>
        <end position="49"/>
    </location>
</feature>
<dbReference type="GO" id="GO:0009507">
    <property type="term" value="C:chloroplast"/>
    <property type="evidence" value="ECO:0007669"/>
    <property type="project" value="UniProtKB-SubCell"/>
</dbReference>
<dbReference type="PANTHER" id="PTHR31403">
    <property type="entry name" value="PHOSPHOLIPASE A1-IBETA2, CHLOROPLASTIC"/>
    <property type="match status" value="1"/>
</dbReference>
<proteinExistence type="inferred from homology"/>
<dbReference type="Proteomes" id="UP000652761">
    <property type="component" value="Unassembled WGS sequence"/>
</dbReference>
<keyword evidence="5" id="KW-0378">Hydrolase</keyword>
<dbReference type="OrthoDB" id="426718at2759"/>
<evidence type="ECO:0000256" key="6">
    <source>
        <dbReference type="ARBA" id="ARBA00022946"/>
    </source>
</evidence>
<reference evidence="11" key="1">
    <citation type="submission" date="2017-07" db="EMBL/GenBank/DDBJ databases">
        <title>Taro Niue Genome Assembly and Annotation.</title>
        <authorList>
            <person name="Atibalentja N."/>
            <person name="Keating K."/>
            <person name="Fields C.J."/>
        </authorList>
    </citation>
    <scope>NUCLEOTIDE SEQUENCE</scope>
    <source>
        <strain evidence="11">Niue_2</strain>
        <tissue evidence="11">Leaf</tissue>
    </source>
</reference>
<evidence type="ECO:0000256" key="5">
    <source>
        <dbReference type="ARBA" id="ARBA00022801"/>
    </source>
</evidence>
<keyword evidence="3" id="KW-0150">Chloroplast</keyword>